<name>A0ABQ9UBK2_SAGOE</name>
<keyword evidence="2" id="KW-1185">Reference proteome</keyword>
<dbReference type="Proteomes" id="UP001266305">
    <property type="component" value="Unassembled WGS sequence"/>
</dbReference>
<organism evidence="1 2">
    <name type="scientific">Saguinus oedipus</name>
    <name type="common">Cotton-top tamarin</name>
    <name type="synonym">Oedipomidas oedipus</name>
    <dbReference type="NCBI Taxonomy" id="9490"/>
    <lineage>
        <taxon>Eukaryota</taxon>
        <taxon>Metazoa</taxon>
        <taxon>Chordata</taxon>
        <taxon>Craniata</taxon>
        <taxon>Vertebrata</taxon>
        <taxon>Euteleostomi</taxon>
        <taxon>Mammalia</taxon>
        <taxon>Eutheria</taxon>
        <taxon>Euarchontoglires</taxon>
        <taxon>Primates</taxon>
        <taxon>Haplorrhini</taxon>
        <taxon>Platyrrhini</taxon>
        <taxon>Cebidae</taxon>
        <taxon>Callitrichinae</taxon>
        <taxon>Saguinus</taxon>
    </lineage>
</organism>
<reference evidence="1 2" key="1">
    <citation type="submission" date="2023-05" db="EMBL/GenBank/DDBJ databases">
        <title>B98-5 Cell Line De Novo Hybrid Assembly: An Optical Mapping Approach.</title>
        <authorList>
            <person name="Kananen K."/>
            <person name="Auerbach J.A."/>
            <person name="Kautto E."/>
            <person name="Blachly J.S."/>
        </authorList>
    </citation>
    <scope>NUCLEOTIDE SEQUENCE [LARGE SCALE GENOMIC DNA]</scope>
    <source>
        <strain evidence="1">B95-8</strain>
        <tissue evidence="1">Cell line</tissue>
    </source>
</reference>
<dbReference type="EMBL" id="JASSZA010000014">
    <property type="protein sequence ID" value="KAK2094442.1"/>
    <property type="molecule type" value="Genomic_DNA"/>
</dbReference>
<evidence type="ECO:0000313" key="1">
    <source>
        <dbReference type="EMBL" id="KAK2094442.1"/>
    </source>
</evidence>
<gene>
    <name evidence="1" type="ORF">P7K49_028180</name>
</gene>
<proteinExistence type="predicted"/>
<protein>
    <submittedName>
        <fullName evidence="1">Uncharacterized protein</fullName>
    </submittedName>
</protein>
<comment type="caution">
    <text evidence="1">The sequence shown here is derived from an EMBL/GenBank/DDBJ whole genome shotgun (WGS) entry which is preliminary data.</text>
</comment>
<sequence length="70" mass="7796">MSSGDLRYAPVSLRMRKLQVNNDKVMRPAAAEEELWKEQVAGRGNPFLRENAGQESVPAYLVSSMEGEAE</sequence>
<accession>A0ABQ9UBK2</accession>
<evidence type="ECO:0000313" key="2">
    <source>
        <dbReference type="Proteomes" id="UP001266305"/>
    </source>
</evidence>